<feature type="transmembrane region" description="Helical" evidence="1">
    <location>
        <begin position="131"/>
        <end position="151"/>
    </location>
</feature>
<proteinExistence type="predicted"/>
<feature type="transmembrane region" description="Helical" evidence="1">
    <location>
        <begin position="46"/>
        <end position="66"/>
    </location>
</feature>
<feature type="transmembrane region" description="Helical" evidence="1">
    <location>
        <begin position="87"/>
        <end position="111"/>
    </location>
</feature>
<keyword evidence="1" id="KW-0472">Membrane</keyword>
<comment type="caution">
    <text evidence="2">The sequence shown here is derived from an EMBL/GenBank/DDBJ whole genome shotgun (WGS) entry which is preliminary data.</text>
</comment>
<keyword evidence="1" id="KW-0812">Transmembrane</keyword>
<feature type="transmembrane region" description="Helical" evidence="1">
    <location>
        <begin position="201"/>
        <end position="222"/>
    </location>
</feature>
<accession>A0A401R951</accession>
<evidence type="ECO:0008006" key="4">
    <source>
        <dbReference type="Google" id="ProtNLM"/>
    </source>
</evidence>
<dbReference type="AlphaFoldDB" id="A0A401R951"/>
<name>A0A401R951_STRNR</name>
<feature type="transmembrane region" description="Helical" evidence="1">
    <location>
        <begin position="20"/>
        <end position="40"/>
    </location>
</feature>
<protein>
    <recommendedName>
        <fullName evidence="4">ABC transporter</fullName>
    </recommendedName>
</protein>
<evidence type="ECO:0000313" key="3">
    <source>
        <dbReference type="Proteomes" id="UP000288351"/>
    </source>
</evidence>
<sequence length="226" mass="22375">MTAPLTALVRYQAALLARSYRWLPPLLVHAAFLAVGIQTGGPILDAYGYAAGGLLPVTVWLTRICVTNEPPAARSCVAAATGPGRAHLAALLAAAGAALLLALVGTAFVALLSDPHSTGHRVAVPVLPATVAGLCTALVCVVLGTAIGALCSRPVLLRPGWGVPTGLIAALLVLVLGASPANAALTGMITGSERGTVTVPWLPLAAALLLASGAAAVASALAGRRG</sequence>
<reference evidence="2 3" key="1">
    <citation type="journal article" date="2019" name="Microbiol. Resour. Announc.">
        <title>Draft Genome Sequence of the Most Traditional epsilon-Poly-l-Lysine Producer, Streptomyces albulus NBRC14147.</title>
        <authorList>
            <person name="Yamanaka K."/>
            <person name="Hamano Y."/>
        </authorList>
    </citation>
    <scope>NUCLEOTIDE SEQUENCE [LARGE SCALE GENOMIC DNA]</scope>
    <source>
        <strain evidence="2 3">NBRC 14147</strain>
    </source>
</reference>
<evidence type="ECO:0000256" key="1">
    <source>
        <dbReference type="SAM" id="Phobius"/>
    </source>
</evidence>
<organism evidence="2 3">
    <name type="scientific">Streptomyces noursei</name>
    <name type="common">Streptomyces albulus</name>
    <dbReference type="NCBI Taxonomy" id="1971"/>
    <lineage>
        <taxon>Bacteria</taxon>
        <taxon>Bacillati</taxon>
        <taxon>Actinomycetota</taxon>
        <taxon>Actinomycetes</taxon>
        <taxon>Kitasatosporales</taxon>
        <taxon>Streptomycetaceae</taxon>
        <taxon>Streptomyces</taxon>
    </lineage>
</organism>
<feature type="transmembrane region" description="Helical" evidence="1">
    <location>
        <begin position="163"/>
        <end position="181"/>
    </location>
</feature>
<dbReference type="EMBL" id="BHXC01000007">
    <property type="protein sequence ID" value="GCB94179.1"/>
    <property type="molecule type" value="Genomic_DNA"/>
</dbReference>
<dbReference type="RefSeq" id="WP_016576543.1">
    <property type="nucleotide sequence ID" value="NZ_BHXC01000007.1"/>
</dbReference>
<dbReference type="Proteomes" id="UP000288351">
    <property type="component" value="Unassembled WGS sequence"/>
</dbReference>
<gene>
    <name evidence="2" type="ORF">SALB_06977</name>
</gene>
<keyword evidence="1" id="KW-1133">Transmembrane helix</keyword>
<evidence type="ECO:0000313" key="2">
    <source>
        <dbReference type="EMBL" id="GCB94179.1"/>
    </source>
</evidence>